<evidence type="ECO:0000313" key="9">
    <source>
        <dbReference type="EMBL" id="JAT90693.1"/>
    </source>
</evidence>
<keyword evidence="4" id="KW-0540">Nuclease</keyword>
<evidence type="ECO:0000256" key="2">
    <source>
        <dbReference type="ARBA" id="ARBA00004123"/>
    </source>
</evidence>
<accession>A0A1E1WUI4</accession>
<dbReference type="InterPro" id="IPR027806">
    <property type="entry name" value="HARBI1_dom"/>
</dbReference>
<dbReference type="AlphaFoldDB" id="A0A1E1WUI4"/>
<evidence type="ECO:0000256" key="1">
    <source>
        <dbReference type="ARBA" id="ARBA00001968"/>
    </source>
</evidence>
<feature type="domain" description="DDE Tnp4" evidence="8">
    <location>
        <begin position="202"/>
        <end position="366"/>
    </location>
</feature>
<feature type="non-terminal residue" evidence="9">
    <location>
        <position position="1"/>
    </location>
</feature>
<evidence type="ECO:0000256" key="3">
    <source>
        <dbReference type="ARBA" id="ARBA00006958"/>
    </source>
</evidence>
<comment type="subcellular location">
    <subcellularLocation>
        <location evidence="2">Nucleus</location>
    </subcellularLocation>
</comment>
<dbReference type="PANTHER" id="PTHR22930">
    <property type="match status" value="1"/>
</dbReference>
<dbReference type="InterPro" id="IPR045249">
    <property type="entry name" value="HARBI1-like"/>
</dbReference>
<gene>
    <name evidence="9" type="ORF">g.14120</name>
</gene>
<evidence type="ECO:0000259" key="8">
    <source>
        <dbReference type="Pfam" id="PF13359"/>
    </source>
</evidence>
<keyword evidence="6" id="KW-0378">Hydrolase</keyword>
<dbReference type="GO" id="GO:0046872">
    <property type="term" value="F:metal ion binding"/>
    <property type="evidence" value="ECO:0007669"/>
    <property type="project" value="UniProtKB-KW"/>
</dbReference>
<evidence type="ECO:0000256" key="6">
    <source>
        <dbReference type="ARBA" id="ARBA00022801"/>
    </source>
</evidence>
<dbReference type="GO" id="GO:0004518">
    <property type="term" value="F:nuclease activity"/>
    <property type="evidence" value="ECO:0007669"/>
    <property type="project" value="UniProtKB-KW"/>
</dbReference>
<dbReference type="EMBL" id="GDQN01000361">
    <property type="protein sequence ID" value="JAT90693.1"/>
    <property type="molecule type" value="Transcribed_RNA"/>
</dbReference>
<name>A0A1E1WUI4_PECGO</name>
<organism evidence="9">
    <name type="scientific">Pectinophora gossypiella</name>
    <name type="common">Cotton pink bollworm</name>
    <name type="synonym">Depressaria gossypiella</name>
    <dbReference type="NCBI Taxonomy" id="13191"/>
    <lineage>
        <taxon>Eukaryota</taxon>
        <taxon>Metazoa</taxon>
        <taxon>Ecdysozoa</taxon>
        <taxon>Arthropoda</taxon>
        <taxon>Hexapoda</taxon>
        <taxon>Insecta</taxon>
        <taxon>Pterygota</taxon>
        <taxon>Neoptera</taxon>
        <taxon>Endopterygota</taxon>
        <taxon>Lepidoptera</taxon>
        <taxon>Glossata</taxon>
        <taxon>Ditrysia</taxon>
        <taxon>Gelechioidea</taxon>
        <taxon>Gelechiidae</taxon>
        <taxon>Apatetrinae</taxon>
        <taxon>Pectinophora</taxon>
    </lineage>
</organism>
<comment type="similarity">
    <text evidence="3">Belongs to the HARBI1 family.</text>
</comment>
<dbReference type="PANTHER" id="PTHR22930:SF269">
    <property type="entry name" value="NUCLEASE HARBI1-LIKE PROTEIN"/>
    <property type="match status" value="1"/>
</dbReference>
<sequence length="427" mass="49660">PQGAARRQRVCSAAVALPSLCLRTVELYFSFTMDSDEETLLLVLLLIKKKRILNKKQKKKKPKTTLPLFCITQQTEFYKVKSYSDQKFQNYLRLSRKQFYELLSRLEPYIGKQNTTFKNTICAEERLFITLRFLAEGCSLTNLYHTYNRGLSTICAIVREVCRAIYENLHTIYIPELQEEDWLIIANGYYTKANFPNCLGAIDGKHIRVIKPEHSGSLYYNYKNYFSIVLLAICDSNYCFTYIDVGSYGKASDSQIFKNSNFYKRLHEQDLNIPNPLPITNDGPPVPFIFIGDEAFGISNFIQRPYAGNHLNEKKRIFNYRLSRARRYIECSFGIMANKWRILHRPINVQIPFAEDIVRACCVLHNLLRKTDSKQSSSNPTMLRYDLQNIQQNQNNHPQISATTIRDTLADYFVSPEGELSWQTMKI</sequence>
<dbReference type="OrthoDB" id="2668416at2759"/>
<dbReference type="GO" id="GO:0016787">
    <property type="term" value="F:hydrolase activity"/>
    <property type="evidence" value="ECO:0007669"/>
    <property type="project" value="UniProtKB-KW"/>
</dbReference>
<evidence type="ECO:0000256" key="7">
    <source>
        <dbReference type="ARBA" id="ARBA00023242"/>
    </source>
</evidence>
<dbReference type="GO" id="GO:0005634">
    <property type="term" value="C:nucleus"/>
    <property type="evidence" value="ECO:0007669"/>
    <property type="project" value="UniProtKB-SubCell"/>
</dbReference>
<keyword evidence="7" id="KW-0539">Nucleus</keyword>
<dbReference type="Pfam" id="PF13359">
    <property type="entry name" value="DDE_Tnp_4"/>
    <property type="match status" value="1"/>
</dbReference>
<reference evidence="9" key="1">
    <citation type="submission" date="2015-09" db="EMBL/GenBank/DDBJ databases">
        <title>De novo assembly of Pectinophora gossypiella (Pink Bollworm) gut transcriptome.</title>
        <authorList>
            <person name="Tassone E.E."/>
        </authorList>
    </citation>
    <scope>NUCLEOTIDE SEQUENCE</scope>
</reference>
<evidence type="ECO:0000256" key="4">
    <source>
        <dbReference type="ARBA" id="ARBA00022722"/>
    </source>
</evidence>
<proteinExistence type="inferred from homology"/>
<comment type="cofactor">
    <cofactor evidence="1">
        <name>a divalent metal cation</name>
        <dbReference type="ChEBI" id="CHEBI:60240"/>
    </cofactor>
</comment>
<evidence type="ECO:0000256" key="5">
    <source>
        <dbReference type="ARBA" id="ARBA00022723"/>
    </source>
</evidence>
<keyword evidence="5" id="KW-0479">Metal-binding</keyword>
<protein>
    <recommendedName>
        <fullName evidence="8">DDE Tnp4 domain-containing protein</fullName>
    </recommendedName>
</protein>